<dbReference type="InterPro" id="IPR014729">
    <property type="entry name" value="Rossmann-like_a/b/a_fold"/>
</dbReference>
<dbReference type="InterPro" id="IPR052188">
    <property type="entry name" value="Ni-pincer_cofactor_biosynth"/>
</dbReference>
<dbReference type="Pfam" id="PF06508">
    <property type="entry name" value="QueC"/>
    <property type="match status" value="1"/>
</dbReference>
<evidence type="ECO:0000313" key="2">
    <source>
        <dbReference type="EMBL" id="SEM49584.1"/>
    </source>
</evidence>
<dbReference type="Proteomes" id="UP000199158">
    <property type="component" value="Unassembled WGS sequence"/>
</dbReference>
<reference evidence="2 3" key="1">
    <citation type="submission" date="2016-10" db="EMBL/GenBank/DDBJ databases">
        <authorList>
            <person name="de Groot N.N."/>
        </authorList>
    </citation>
    <scope>NUCLEOTIDE SEQUENCE [LARGE SCALE GENOMIC DNA]</scope>
    <source>
        <strain evidence="2 3">CGMCC 1.5070</strain>
    </source>
</reference>
<dbReference type="NCBIfam" id="TIGR00268">
    <property type="entry name" value="ATP-dependent sacrificial sulfur transferase LarE"/>
    <property type="match status" value="1"/>
</dbReference>
<gene>
    <name evidence="2" type="ORF">SAMN05216180_0245</name>
</gene>
<dbReference type="InterPro" id="IPR005232">
    <property type="entry name" value="LarE"/>
</dbReference>
<protein>
    <recommendedName>
        <fullName evidence="4">Asparagine synthetase domain-containing protein</fullName>
    </recommendedName>
</protein>
<dbReference type="AlphaFoldDB" id="A0A1H7YUP2"/>
<dbReference type="EMBL" id="FOCG01000001">
    <property type="protein sequence ID" value="SEM49584.1"/>
    <property type="molecule type" value="Genomic_DNA"/>
</dbReference>
<name>A0A1H7YUP2_9FIRM</name>
<dbReference type="STRING" id="474960.SAMN05216180_0245"/>
<feature type="active site" description="Nucleophile and sulfur donor" evidence="1">
    <location>
        <position position="167"/>
    </location>
</feature>
<dbReference type="GO" id="GO:0016783">
    <property type="term" value="F:sulfurtransferase activity"/>
    <property type="evidence" value="ECO:0007669"/>
    <property type="project" value="InterPro"/>
</dbReference>
<dbReference type="RefSeq" id="WP_092750855.1">
    <property type="nucleotide sequence ID" value="NZ_FOCG01000001.1"/>
</dbReference>
<dbReference type="PANTHER" id="PTHR43169">
    <property type="entry name" value="EXSB FAMILY PROTEIN"/>
    <property type="match status" value="1"/>
</dbReference>
<accession>A0A1H7YUP2</accession>
<sequence length="250" mass="27464">MTLQTFFKQNPRAAIAFSGGVDSTYLLYAAKQYGCDVHAFFIKTAFQPEFELEDAIQLAKQIDVPLTVLRHDVFEHPVVVANPADRCYHCKTALFTLMKQAAKGEGYTLLIDGTNASDDCSDRPGMKALAELSVRSPLRECGITKAEIRTLSQKAGLVTHDKPAYACLATRIPTGTAISEAVLKKVELAEGALFSMGFSNLRVRVMGDGECAKLQLPAEQFEKAVRLHAEIQKELSPNFKDILLDLNPRG</sequence>
<dbReference type="PIRSF" id="PIRSF006661">
    <property type="entry name" value="PP-lp_UCP006661"/>
    <property type="match status" value="1"/>
</dbReference>
<dbReference type="Gene3D" id="3.40.50.620">
    <property type="entry name" value="HUPs"/>
    <property type="match status" value="1"/>
</dbReference>
<dbReference type="InterPro" id="IPR018317">
    <property type="entry name" value="QueC"/>
</dbReference>
<dbReference type="SUPFAM" id="SSF52402">
    <property type="entry name" value="Adenine nucleotide alpha hydrolases-like"/>
    <property type="match status" value="1"/>
</dbReference>
<keyword evidence="3" id="KW-1185">Reference proteome</keyword>
<dbReference type="OrthoDB" id="9776919at2"/>
<evidence type="ECO:0000256" key="1">
    <source>
        <dbReference type="PIRSR" id="PIRSR006661-1"/>
    </source>
</evidence>
<dbReference type="PANTHER" id="PTHR43169:SF2">
    <property type="entry name" value="NAD_GMP SYNTHASE DOMAIN-CONTAINING PROTEIN"/>
    <property type="match status" value="1"/>
</dbReference>
<evidence type="ECO:0000313" key="3">
    <source>
        <dbReference type="Proteomes" id="UP000199158"/>
    </source>
</evidence>
<evidence type="ECO:0008006" key="4">
    <source>
        <dbReference type="Google" id="ProtNLM"/>
    </source>
</evidence>
<organism evidence="2 3">
    <name type="scientific">Hydrogenoanaerobacterium saccharovorans</name>
    <dbReference type="NCBI Taxonomy" id="474960"/>
    <lineage>
        <taxon>Bacteria</taxon>
        <taxon>Bacillati</taxon>
        <taxon>Bacillota</taxon>
        <taxon>Clostridia</taxon>
        <taxon>Eubacteriales</taxon>
        <taxon>Oscillospiraceae</taxon>
        <taxon>Hydrogenoanaerobacterium</taxon>
    </lineage>
</organism>
<dbReference type="CDD" id="cd01990">
    <property type="entry name" value="LarE-like"/>
    <property type="match status" value="1"/>
</dbReference>
<proteinExistence type="predicted"/>